<reference evidence="3 4" key="1">
    <citation type="journal article" date="2013" name="PLoS Genet.">
        <title>Comparative genome structure, secondary metabolite, and effector coding capacity across Cochliobolus pathogens.</title>
        <authorList>
            <person name="Condon B.J."/>
            <person name="Leng Y."/>
            <person name="Wu D."/>
            <person name="Bushley K.E."/>
            <person name="Ohm R.A."/>
            <person name="Otillar R."/>
            <person name="Martin J."/>
            <person name="Schackwitz W."/>
            <person name="Grimwood J."/>
            <person name="MohdZainudin N."/>
            <person name="Xue C."/>
            <person name="Wang R."/>
            <person name="Manning V.A."/>
            <person name="Dhillon B."/>
            <person name="Tu Z.J."/>
            <person name="Steffenson B.J."/>
            <person name="Salamov A."/>
            <person name="Sun H."/>
            <person name="Lowry S."/>
            <person name="LaButti K."/>
            <person name="Han J."/>
            <person name="Copeland A."/>
            <person name="Lindquist E."/>
            <person name="Barry K."/>
            <person name="Schmutz J."/>
            <person name="Baker S.E."/>
            <person name="Ciuffetti L.M."/>
            <person name="Grigoriev I.V."/>
            <person name="Zhong S."/>
            <person name="Turgeon B.G."/>
        </authorList>
    </citation>
    <scope>NUCLEOTIDE SEQUENCE [LARGE SCALE GENOMIC DNA]</scope>
    <source>
        <strain evidence="3 4">FI3</strain>
    </source>
</reference>
<accession>W7EQG7</accession>
<feature type="compositionally biased region" description="Low complexity" evidence="2">
    <location>
        <begin position="8"/>
        <end position="21"/>
    </location>
</feature>
<protein>
    <submittedName>
        <fullName evidence="3">Uncharacterized protein</fullName>
    </submittedName>
</protein>
<dbReference type="GeneID" id="26259730"/>
<feature type="region of interest" description="Disordered" evidence="2">
    <location>
        <begin position="1"/>
        <end position="59"/>
    </location>
</feature>
<feature type="coiled-coil region" evidence="1">
    <location>
        <begin position="105"/>
        <end position="132"/>
    </location>
</feature>
<evidence type="ECO:0000313" key="3">
    <source>
        <dbReference type="EMBL" id="EUN29284.1"/>
    </source>
</evidence>
<feature type="compositionally biased region" description="Low complexity" evidence="2">
    <location>
        <begin position="32"/>
        <end position="46"/>
    </location>
</feature>
<evidence type="ECO:0000313" key="4">
    <source>
        <dbReference type="Proteomes" id="UP000054337"/>
    </source>
</evidence>
<feature type="region of interest" description="Disordered" evidence="2">
    <location>
        <begin position="250"/>
        <end position="269"/>
    </location>
</feature>
<dbReference type="EMBL" id="KI968714">
    <property type="protein sequence ID" value="EUN29284.1"/>
    <property type="molecule type" value="Genomic_DNA"/>
</dbReference>
<name>W7EQG7_BIPV3</name>
<sequence length="719" mass="78567">MAKKIRPNRPTTPRRVNKTTPGDTSVTVDIVSASESESSCEEMSYSDNMSPLHSRERLTPTSPSVIVDIESDIEEYKKRDGFRSAMHSFVRLAKAFASPSSGVWSTDMTAMVKQMEERLSEMKEQYAVAFDVSPSEMEKRFAKDPDQFEDSDEEDYDLDDGEFEGEELGTLPATHFIQKMEAASATEKSPARREQVVVPPYMAYVVARIQELSDIRAAEVARRQSQGYHEAVSTGDDIKDSLISRLKQLEGTSKPVQKSPSATAKSSNATDALVADSVTSHAQSLLAKRKVPLAKRKVPLATILATALFRFCMDHPKDFTAKDAYNVTRMCSGDGEVALRLYQQAADDPPSLKQALKEWMSSHQDNDDNTASMLRDEANETGVKQAYCESEASDDTAYSAPAQLEKGHQGAADGTCADAVWGTKTMVQHVDDCLNTWCNGRCVEELTHEADSATVHHDSAQLEKDRRAAAAAIWASTFEDIASIQHSDTCWIPSCNGECVKRLAHKADSTAPDDGFWGSIDGEAIPTCASGWEDLKTASDIDEHDIPDDTADDSAAKLPEPTDYIVTYWATIEHEGQAVHIPIDSSNVSGPEKSIIEGSVGMNKVWKWVQEKGLTDKISLQDAFDLAKDMQVEAPTAEESRKEESDGGDDSEYVPSSSSGSSSCAAPSSKHPSNKAPSPPGDLWGRTPSPHVSVFESLWGEVPAPHDWATSKTILGYAR</sequence>
<evidence type="ECO:0000256" key="1">
    <source>
        <dbReference type="SAM" id="Coils"/>
    </source>
</evidence>
<dbReference type="Proteomes" id="UP000054337">
    <property type="component" value="Unassembled WGS sequence"/>
</dbReference>
<dbReference type="RefSeq" id="XP_014558864.1">
    <property type="nucleotide sequence ID" value="XM_014703378.1"/>
</dbReference>
<organism evidence="3 4">
    <name type="scientific">Bipolaris victoriae (strain FI3)</name>
    <name type="common">Victoria blight of oats agent</name>
    <name type="synonym">Cochliobolus victoriae</name>
    <dbReference type="NCBI Taxonomy" id="930091"/>
    <lineage>
        <taxon>Eukaryota</taxon>
        <taxon>Fungi</taxon>
        <taxon>Dikarya</taxon>
        <taxon>Ascomycota</taxon>
        <taxon>Pezizomycotina</taxon>
        <taxon>Dothideomycetes</taxon>
        <taxon>Pleosporomycetidae</taxon>
        <taxon>Pleosporales</taxon>
        <taxon>Pleosporineae</taxon>
        <taxon>Pleosporaceae</taxon>
        <taxon>Bipolaris</taxon>
    </lineage>
</organism>
<keyword evidence="1" id="KW-0175">Coiled coil</keyword>
<proteinExistence type="predicted"/>
<gene>
    <name evidence="3" type="ORF">COCVIDRAFT_93554</name>
</gene>
<evidence type="ECO:0000256" key="2">
    <source>
        <dbReference type="SAM" id="MobiDB-lite"/>
    </source>
</evidence>
<keyword evidence="4" id="KW-1185">Reference proteome</keyword>
<dbReference type="HOGENOM" id="CLU_384479_0_0_1"/>
<feature type="compositionally biased region" description="Low complexity" evidence="2">
    <location>
        <begin position="653"/>
        <end position="671"/>
    </location>
</feature>
<dbReference type="OrthoDB" id="3695698at2759"/>
<feature type="region of interest" description="Disordered" evidence="2">
    <location>
        <begin position="633"/>
        <end position="690"/>
    </location>
</feature>
<dbReference type="AlphaFoldDB" id="W7EQG7"/>